<dbReference type="EMBL" id="FUYL01000003">
    <property type="protein sequence ID" value="SKB42218.1"/>
    <property type="molecule type" value="Genomic_DNA"/>
</dbReference>
<dbReference type="AlphaFoldDB" id="A0A1T5B4L1"/>
<dbReference type="STRING" id="561365.SAMN05660866_01418"/>
<evidence type="ECO:0000313" key="1">
    <source>
        <dbReference type="EMBL" id="SKB42218.1"/>
    </source>
</evidence>
<dbReference type="RefSeq" id="WP_079511892.1">
    <property type="nucleotide sequence ID" value="NZ_FUYL01000003.1"/>
</dbReference>
<protein>
    <submittedName>
        <fullName evidence="1">Uncharacterized protein</fullName>
    </submittedName>
</protein>
<proteinExistence type="predicted"/>
<keyword evidence="2" id="KW-1185">Reference proteome</keyword>
<dbReference type="Proteomes" id="UP000190339">
    <property type="component" value="Unassembled WGS sequence"/>
</dbReference>
<evidence type="ECO:0000313" key="2">
    <source>
        <dbReference type="Proteomes" id="UP000190339"/>
    </source>
</evidence>
<reference evidence="2" key="1">
    <citation type="submission" date="2017-02" db="EMBL/GenBank/DDBJ databases">
        <authorList>
            <person name="Varghese N."/>
            <person name="Submissions S."/>
        </authorList>
    </citation>
    <scope>NUCLEOTIDE SEQUENCE [LARGE SCALE GENOMIC DNA]</scope>
    <source>
        <strain evidence="2">DSM 23546</strain>
    </source>
</reference>
<gene>
    <name evidence="1" type="ORF">SAMN05660866_01418</name>
</gene>
<accession>A0A1T5B4L1</accession>
<sequence length="69" mass="8126">MELAMHHWMRAESLEHTLNRINKLDYTYRNTGTTYTKMCTMTVENTLAILANKQPMANCIYNRKELSTN</sequence>
<organism evidence="1 2">
    <name type="scientific">Maribacter arcticus</name>
    <dbReference type="NCBI Taxonomy" id="561365"/>
    <lineage>
        <taxon>Bacteria</taxon>
        <taxon>Pseudomonadati</taxon>
        <taxon>Bacteroidota</taxon>
        <taxon>Flavobacteriia</taxon>
        <taxon>Flavobacteriales</taxon>
        <taxon>Flavobacteriaceae</taxon>
        <taxon>Maribacter</taxon>
    </lineage>
</organism>
<name>A0A1T5B4L1_9FLAO</name>
<dbReference type="OrthoDB" id="9801426at2"/>